<gene>
    <name evidence="3" type="ORF">APE01nite_15810</name>
</gene>
<dbReference type="Pfam" id="PF02622">
    <property type="entry name" value="DUF179"/>
    <property type="match status" value="1"/>
</dbReference>
<proteinExistence type="inferred from homology"/>
<reference evidence="3 4" key="1">
    <citation type="submission" date="2019-06" db="EMBL/GenBank/DDBJ databases">
        <title>Whole genome shotgun sequence of Acetobacter peroxydans NBRC 13755.</title>
        <authorList>
            <person name="Hosoyama A."/>
            <person name="Uohara A."/>
            <person name="Ohji S."/>
            <person name="Ichikawa N."/>
        </authorList>
    </citation>
    <scope>NUCLEOTIDE SEQUENCE [LARGE SCALE GENOMIC DNA]</scope>
    <source>
        <strain evidence="3 4">NBRC 13755</strain>
    </source>
</reference>
<name>A0A4Y3TVK8_9PROT</name>
<organism evidence="3 4">
    <name type="scientific">Acetobacter peroxydans</name>
    <dbReference type="NCBI Taxonomy" id="104098"/>
    <lineage>
        <taxon>Bacteria</taxon>
        <taxon>Pseudomonadati</taxon>
        <taxon>Pseudomonadota</taxon>
        <taxon>Alphaproteobacteria</taxon>
        <taxon>Acetobacterales</taxon>
        <taxon>Acetobacteraceae</taxon>
        <taxon>Acetobacter</taxon>
    </lineage>
</organism>
<dbReference type="HAMAP" id="MF_00758">
    <property type="entry name" value="UPF0301"/>
    <property type="match status" value="1"/>
</dbReference>
<dbReference type="Proteomes" id="UP000317730">
    <property type="component" value="Unassembled WGS sequence"/>
</dbReference>
<dbReference type="GO" id="GO:0005829">
    <property type="term" value="C:cytosol"/>
    <property type="evidence" value="ECO:0007669"/>
    <property type="project" value="TreeGrafter"/>
</dbReference>
<evidence type="ECO:0000256" key="1">
    <source>
        <dbReference type="ARBA" id="ARBA00009600"/>
    </source>
</evidence>
<evidence type="ECO:0000313" key="4">
    <source>
        <dbReference type="Proteomes" id="UP000317730"/>
    </source>
</evidence>
<dbReference type="SUPFAM" id="SSF143456">
    <property type="entry name" value="VC0467-like"/>
    <property type="match status" value="1"/>
</dbReference>
<evidence type="ECO:0000256" key="2">
    <source>
        <dbReference type="HAMAP-Rule" id="MF_00758"/>
    </source>
</evidence>
<evidence type="ECO:0000313" key="3">
    <source>
        <dbReference type="EMBL" id="GEB85784.1"/>
    </source>
</evidence>
<sequence>MGRDDGLVKSVEDLIFSHMLSTHSILNSGFALEEGVSLSGTLLVATPMLGDTPFAQSVIYLCAHTTEGGAMGLVVNRRLPRPGLDELLEQLQIGPVPPKRRIGLCAGGPLDEGHGLVLHSSDWSGEESMTVTSNVTLTASMDVLCEIAAGQGPKDALLAMGHAGWAAGQLEQEILHHDAWLVVPATRDLVFGTDQTAKWRRALASIRVDPARLSAQTGHA</sequence>
<comment type="caution">
    <text evidence="3">The sequence shown here is derived from an EMBL/GenBank/DDBJ whole genome shotgun (WGS) entry which is preliminary data.</text>
</comment>
<dbReference type="Gene3D" id="3.40.1740.10">
    <property type="entry name" value="VC0467-like"/>
    <property type="match status" value="1"/>
</dbReference>
<dbReference type="EMBL" id="BJMV01000007">
    <property type="protein sequence ID" value="GEB85784.1"/>
    <property type="molecule type" value="Genomic_DNA"/>
</dbReference>
<dbReference type="PANTHER" id="PTHR30327:SF1">
    <property type="entry name" value="UPF0301 PROTEIN YQGE"/>
    <property type="match status" value="1"/>
</dbReference>
<protein>
    <recommendedName>
        <fullName evidence="2">UPF0301 protein APE01nite_15810</fullName>
    </recommendedName>
</protein>
<keyword evidence="4" id="KW-1185">Reference proteome</keyword>
<dbReference type="AlphaFoldDB" id="A0A4Y3TVK8"/>
<comment type="similarity">
    <text evidence="1 2">Belongs to the UPF0301 (AlgH) family.</text>
</comment>
<dbReference type="InterPro" id="IPR003774">
    <property type="entry name" value="AlgH-like"/>
</dbReference>
<accession>A0A4Y3TVK8</accession>
<dbReference type="PANTHER" id="PTHR30327">
    <property type="entry name" value="UNCHARACTERIZED PROTEIN YQGE"/>
    <property type="match status" value="1"/>
</dbReference>